<evidence type="ECO:0000256" key="26">
    <source>
        <dbReference type="ARBA" id="ARBA00048066"/>
    </source>
</evidence>
<comment type="catalytic activity">
    <reaction evidence="27">
        <text>13,14-dihydro-15-oxo-PGF2alpha + NADP(+) = 15-oxoprostaglandin F2alpha + NADPH + H(+)</text>
        <dbReference type="Rhea" id="RHEA:50588"/>
        <dbReference type="ChEBI" id="CHEBI:15378"/>
        <dbReference type="ChEBI" id="CHEBI:57783"/>
        <dbReference type="ChEBI" id="CHEBI:58349"/>
        <dbReference type="ChEBI" id="CHEBI:133374"/>
        <dbReference type="ChEBI" id="CHEBI:133409"/>
    </reaction>
    <physiologicalReaction direction="right-to-left" evidence="27">
        <dbReference type="Rhea" id="RHEA:50590"/>
    </physiologicalReaction>
</comment>
<evidence type="ECO:0000256" key="28">
    <source>
        <dbReference type="ARBA" id="ARBA00048387"/>
    </source>
</evidence>
<keyword evidence="7" id="KW-0963">Cytoplasm</keyword>
<evidence type="ECO:0000256" key="3">
    <source>
        <dbReference type="ARBA" id="ARBA00011852"/>
    </source>
</evidence>
<dbReference type="AlphaFoldDB" id="A0AAW2HRR2"/>
<name>A0AAW2HRR2_9NEOP</name>
<dbReference type="PANTHER" id="PTHR43205">
    <property type="entry name" value="PROSTAGLANDIN REDUCTASE"/>
    <property type="match status" value="1"/>
</dbReference>
<accession>A0AAW2HRR2</accession>
<dbReference type="GO" id="GO:0032440">
    <property type="term" value="F:2-alkenal reductase [NAD(P)H] activity"/>
    <property type="evidence" value="ECO:0007669"/>
    <property type="project" value="UniProtKB-EC"/>
</dbReference>
<dbReference type="PANTHER" id="PTHR43205:SF7">
    <property type="entry name" value="PROSTAGLANDIN REDUCTASE 1"/>
    <property type="match status" value="1"/>
</dbReference>
<comment type="caution">
    <text evidence="36">The sequence shown here is derived from an EMBL/GenBank/DDBJ whole genome shotgun (WGS) entry which is preliminary data.</text>
</comment>
<evidence type="ECO:0000259" key="35">
    <source>
        <dbReference type="SMART" id="SM00829"/>
    </source>
</evidence>
<comment type="subcellular location">
    <subcellularLocation>
        <location evidence="1">Cytoplasm</location>
    </subcellularLocation>
</comment>
<dbReference type="InterPro" id="IPR014190">
    <property type="entry name" value="PTGR1"/>
</dbReference>
<comment type="subunit">
    <text evidence="3">Monomer or homodimer.</text>
</comment>
<dbReference type="CDD" id="cd08294">
    <property type="entry name" value="leukotriene_B4_DH_like"/>
    <property type="match status" value="1"/>
</dbReference>
<evidence type="ECO:0000256" key="24">
    <source>
        <dbReference type="ARBA" id="ARBA00047878"/>
    </source>
</evidence>
<dbReference type="Gene3D" id="3.90.180.10">
    <property type="entry name" value="Medium-chain alcohol dehydrogenases, catalytic domain"/>
    <property type="match status" value="1"/>
</dbReference>
<evidence type="ECO:0000256" key="11">
    <source>
        <dbReference type="ARBA" id="ARBA00022857"/>
    </source>
</evidence>
<comment type="catalytic activity">
    <reaction evidence="21">
        <text>decanal + NADP(+) = (2E)-decenal + NADPH + H(+)</text>
        <dbReference type="Rhea" id="RHEA:50612"/>
        <dbReference type="ChEBI" id="CHEBI:15378"/>
        <dbReference type="ChEBI" id="CHEBI:31457"/>
        <dbReference type="ChEBI" id="CHEBI:57783"/>
        <dbReference type="ChEBI" id="CHEBI:58349"/>
        <dbReference type="ChEBI" id="CHEBI:133455"/>
    </reaction>
    <physiologicalReaction direction="right-to-left" evidence="21">
        <dbReference type="Rhea" id="RHEA:50614"/>
    </physiologicalReaction>
</comment>
<dbReference type="GO" id="GO:0047522">
    <property type="term" value="F:15-oxoprostaglandin 13-reductase [NAD(P)+] activity"/>
    <property type="evidence" value="ECO:0007669"/>
    <property type="project" value="UniProtKB-EC"/>
</dbReference>
<evidence type="ECO:0000256" key="22">
    <source>
        <dbReference type="ARBA" id="ARBA00047742"/>
    </source>
</evidence>
<evidence type="ECO:0000256" key="2">
    <source>
        <dbReference type="ARBA" id="ARBA00010460"/>
    </source>
</evidence>
<keyword evidence="14" id="KW-0443">Lipid metabolism</keyword>
<dbReference type="Gene3D" id="3.40.50.720">
    <property type="entry name" value="NAD(P)-binding Rossmann-like Domain"/>
    <property type="match status" value="1"/>
</dbReference>
<comment type="catalytic activity">
    <reaction evidence="29">
        <text>20-hydroxy-leukotriene B4 + NADP(+) = 12-oxo-20-hydroxy-leukotriene B4 + NADPH + H(+)</text>
        <dbReference type="Rhea" id="RHEA:51208"/>
        <dbReference type="ChEBI" id="CHEBI:15378"/>
        <dbReference type="ChEBI" id="CHEBI:57460"/>
        <dbReference type="ChEBI" id="CHEBI:57783"/>
        <dbReference type="ChEBI" id="CHEBI:58349"/>
        <dbReference type="ChEBI" id="CHEBI:133346"/>
    </reaction>
    <physiologicalReaction direction="left-to-right" evidence="29">
        <dbReference type="Rhea" id="RHEA:51209"/>
    </physiologicalReaction>
</comment>
<evidence type="ECO:0000256" key="33">
    <source>
        <dbReference type="ARBA" id="ARBA00049179"/>
    </source>
</evidence>
<comment type="catalytic activity">
    <reaction evidence="28">
        <text>4-hydroxynonanal + NADP(+) = (E)-4-hydroxynon-2-enal + NADPH + H(+)</text>
        <dbReference type="Rhea" id="RHEA:64736"/>
        <dbReference type="ChEBI" id="CHEBI:15378"/>
        <dbReference type="ChEBI" id="CHEBI:57783"/>
        <dbReference type="ChEBI" id="CHEBI:58349"/>
        <dbReference type="ChEBI" id="CHEBI:58968"/>
        <dbReference type="ChEBI" id="CHEBI:156112"/>
    </reaction>
    <physiologicalReaction direction="right-to-left" evidence="28">
        <dbReference type="Rhea" id="RHEA:64738"/>
    </physiologicalReaction>
</comment>
<dbReference type="EC" id="1.3.1.74" evidence="5"/>
<dbReference type="InterPro" id="IPR045010">
    <property type="entry name" value="MDR_fam"/>
</dbReference>
<protein>
    <recommendedName>
        <fullName evidence="6">Prostaglandin reductase 1</fullName>
        <ecNumber evidence="4">1.3.1.48</ecNumber>
        <ecNumber evidence="5">1.3.1.74</ecNumber>
    </recommendedName>
    <alternativeName>
        <fullName evidence="19">15-oxoprostaglandin 13-reductase</fullName>
    </alternativeName>
    <alternativeName>
        <fullName evidence="17">Dithiolethione-inducible gene 1 protein</fullName>
    </alternativeName>
    <alternativeName>
        <fullName evidence="16">Leukotriene B4 12-hydroxydehydrogenase</fullName>
    </alternativeName>
    <alternativeName>
        <fullName evidence="18">NAD(P)H-dependent alkenal/one oxidoreductase</fullName>
    </alternativeName>
</protein>
<comment type="catalytic activity">
    <reaction evidence="24">
        <text>13,14-dihydro-15-oxo-prostaglandin F1alpha + NADP(+) = 15-oxoprostaglandin F1alpha + NADPH + H(+)</text>
        <dbReference type="Rhea" id="RHEA:50592"/>
        <dbReference type="ChEBI" id="CHEBI:15378"/>
        <dbReference type="ChEBI" id="CHEBI:57783"/>
        <dbReference type="ChEBI" id="CHEBI:58349"/>
        <dbReference type="ChEBI" id="CHEBI:79072"/>
        <dbReference type="ChEBI" id="CHEBI:133411"/>
    </reaction>
    <physiologicalReaction direction="right-to-left" evidence="24">
        <dbReference type="Rhea" id="RHEA:50594"/>
    </physiologicalReaction>
</comment>
<evidence type="ECO:0000256" key="20">
    <source>
        <dbReference type="ARBA" id="ARBA00047461"/>
    </source>
</evidence>
<organism evidence="36">
    <name type="scientific">Menopon gallinae</name>
    <name type="common">poultry shaft louse</name>
    <dbReference type="NCBI Taxonomy" id="328185"/>
    <lineage>
        <taxon>Eukaryota</taxon>
        <taxon>Metazoa</taxon>
        <taxon>Ecdysozoa</taxon>
        <taxon>Arthropoda</taxon>
        <taxon>Hexapoda</taxon>
        <taxon>Insecta</taxon>
        <taxon>Pterygota</taxon>
        <taxon>Neoptera</taxon>
        <taxon>Paraneoptera</taxon>
        <taxon>Psocodea</taxon>
        <taxon>Troctomorpha</taxon>
        <taxon>Phthiraptera</taxon>
        <taxon>Amblycera</taxon>
        <taxon>Menoponidae</taxon>
        <taxon>Menopon</taxon>
    </lineage>
</organism>
<comment type="catalytic activity">
    <reaction evidence="31">
        <text>(5S,12S)-dihydroxy-(6E,10E,12E,14Z)-eicosatetraenoate + NADP(+) = 12-oxo-(5S)-hydroxy-(6E,8E,10E,14Z)-eicosatetraenoate + NADPH + H(+)</text>
        <dbReference type="Rhea" id="RHEA:51212"/>
        <dbReference type="ChEBI" id="CHEBI:15378"/>
        <dbReference type="ChEBI" id="CHEBI:57783"/>
        <dbReference type="ChEBI" id="CHEBI:58349"/>
        <dbReference type="ChEBI" id="CHEBI:133974"/>
        <dbReference type="ChEBI" id="CHEBI:133975"/>
    </reaction>
    <physiologicalReaction direction="left-to-right" evidence="31">
        <dbReference type="Rhea" id="RHEA:51213"/>
    </physiologicalReaction>
</comment>
<feature type="domain" description="Enoyl reductase (ER)" evidence="35">
    <location>
        <begin position="18"/>
        <end position="336"/>
    </location>
</feature>
<dbReference type="InterPro" id="IPR011032">
    <property type="entry name" value="GroES-like_sf"/>
</dbReference>
<comment type="catalytic activity">
    <reaction evidence="20">
        <text>octanal + NADP(+) = (2E)-octenal + NADPH + H(+)</text>
        <dbReference type="Rhea" id="RHEA:50780"/>
        <dbReference type="ChEBI" id="CHEBI:15378"/>
        <dbReference type="ChEBI" id="CHEBI:17935"/>
        <dbReference type="ChEBI" id="CHEBI:57783"/>
        <dbReference type="ChEBI" id="CHEBI:58349"/>
        <dbReference type="ChEBI" id="CHEBI:61748"/>
    </reaction>
    <physiologicalReaction direction="right-to-left" evidence="20">
        <dbReference type="Rhea" id="RHEA:50782"/>
    </physiologicalReaction>
</comment>
<evidence type="ECO:0000256" key="10">
    <source>
        <dbReference type="ARBA" id="ARBA00022832"/>
    </source>
</evidence>
<evidence type="ECO:0000256" key="31">
    <source>
        <dbReference type="ARBA" id="ARBA00049068"/>
    </source>
</evidence>
<keyword evidence="8" id="KW-0644">Prostaglandin metabolism</keyword>
<comment type="catalytic activity">
    <reaction evidence="32">
        <text>13,14-dihydro-15-oxo-prostaglandin E1 + NADP(+) = 15-oxoprostaglandin E1 + NADPH + H(+)</text>
        <dbReference type="Rhea" id="RHEA:50584"/>
        <dbReference type="ChEBI" id="CHEBI:15378"/>
        <dbReference type="ChEBI" id="CHEBI:57401"/>
        <dbReference type="ChEBI" id="CHEBI:57783"/>
        <dbReference type="ChEBI" id="CHEBI:58349"/>
        <dbReference type="ChEBI" id="CHEBI:133408"/>
    </reaction>
    <physiologicalReaction direction="right-to-left" evidence="32">
        <dbReference type="Rhea" id="RHEA:50586"/>
    </physiologicalReaction>
</comment>
<evidence type="ECO:0000256" key="16">
    <source>
        <dbReference type="ARBA" id="ARBA00031851"/>
    </source>
</evidence>
<dbReference type="InterPro" id="IPR013149">
    <property type="entry name" value="ADH-like_C"/>
</dbReference>
<keyword evidence="10" id="KW-0276">Fatty acid metabolism</keyword>
<evidence type="ECO:0000256" key="8">
    <source>
        <dbReference type="ARBA" id="ARBA00022501"/>
    </source>
</evidence>
<evidence type="ECO:0000256" key="7">
    <source>
        <dbReference type="ARBA" id="ARBA00022490"/>
    </source>
</evidence>
<evidence type="ECO:0000256" key="30">
    <source>
        <dbReference type="ARBA" id="ARBA00048953"/>
    </source>
</evidence>
<proteinExistence type="inferred from homology"/>
<gene>
    <name evidence="36" type="ORF">PYX00_005493</name>
</gene>
<evidence type="ECO:0000256" key="27">
    <source>
        <dbReference type="ARBA" id="ARBA00048290"/>
    </source>
</evidence>
<evidence type="ECO:0000256" key="15">
    <source>
        <dbReference type="ARBA" id="ARBA00023278"/>
    </source>
</evidence>
<evidence type="ECO:0000256" key="23">
    <source>
        <dbReference type="ARBA" id="ARBA00047871"/>
    </source>
</evidence>
<comment type="catalytic activity">
    <reaction evidence="22">
        <text>pentan-2-one + NADP(+) = (E)-pent-3-en-2-one + NADPH + H(+)</text>
        <dbReference type="Rhea" id="RHEA:50788"/>
        <dbReference type="ChEBI" id="CHEBI:15378"/>
        <dbReference type="ChEBI" id="CHEBI:16472"/>
        <dbReference type="ChEBI" id="CHEBI:57783"/>
        <dbReference type="ChEBI" id="CHEBI:58349"/>
        <dbReference type="ChEBI" id="CHEBI:145276"/>
    </reaction>
    <physiologicalReaction direction="right-to-left" evidence="22">
        <dbReference type="Rhea" id="RHEA:50790"/>
    </physiologicalReaction>
</comment>
<keyword evidence="15" id="KW-0379">Hydroxylation</keyword>
<dbReference type="GO" id="GO:0005737">
    <property type="term" value="C:cytoplasm"/>
    <property type="evidence" value="ECO:0007669"/>
    <property type="project" value="UniProtKB-SubCell"/>
</dbReference>
<comment type="catalytic activity">
    <reaction evidence="23">
        <text>leukotriene B4 + NADP(+) = 12-oxo-leukotriene B4 + NADPH + H(+)</text>
        <dbReference type="Rhea" id="RHEA:50608"/>
        <dbReference type="ChEBI" id="CHEBI:15378"/>
        <dbReference type="ChEBI" id="CHEBI:57461"/>
        <dbReference type="ChEBI" id="CHEBI:57783"/>
        <dbReference type="ChEBI" id="CHEBI:58349"/>
        <dbReference type="ChEBI" id="CHEBI:133309"/>
    </reaction>
    <physiologicalReaction direction="left-to-right" evidence="23">
        <dbReference type="Rhea" id="RHEA:50609"/>
    </physiologicalReaction>
</comment>
<evidence type="ECO:0000313" key="36">
    <source>
        <dbReference type="EMBL" id="KAL0272574.1"/>
    </source>
</evidence>
<dbReference type="InterPro" id="IPR020843">
    <property type="entry name" value="ER"/>
</dbReference>
<evidence type="ECO:0000256" key="18">
    <source>
        <dbReference type="ARBA" id="ARBA00032297"/>
    </source>
</evidence>
<evidence type="ECO:0000256" key="17">
    <source>
        <dbReference type="ARBA" id="ARBA00032255"/>
    </source>
</evidence>
<evidence type="ECO:0000256" key="29">
    <source>
        <dbReference type="ARBA" id="ARBA00048591"/>
    </source>
</evidence>
<sequence>MVVSKNFLFVKQFEGEPKESDFRLVEEELPPLNDGEFRTEGLCWSVDPYMRVYVKVYNHPLNTVMLGGQIAKVIESKNPDYNVGDLVYAHVGWRTHTNVKKEEEKKDPFSTIYKLPDFEGLPPSLGLGVLGMPGNTAYFGFLEICKPVAGETVVVSGAAGAVGSHVGQIAKIKGCRVIGIAGSDEKVKWLEEELKFDKAINYKTADVVKEIKKAAPNGVDCYFDNVGGTISSKVISQMNHMGRIAVCGSVSAYNCEFNNLPEAPIIQPSMILNQLKMEGFVVYRWSDRWVEGIKQNVEWIKLGKLKYKETITKGFENLPKAFIGMLKGDNFGKAVVYSSHL</sequence>
<dbReference type="GO" id="GO:0006693">
    <property type="term" value="P:prostaglandin metabolic process"/>
    <property type="evidence" value="ECO:0007669"/>
    <property type="project" value="UniProtKB-KW"/>
</dbReference>
<dbReference type="Pfam" id="PF16884">
    <property type="entry name" value="ADH_N_2"/>
    <property type="match status" value="1"/>
</dbReference>
<evidence type="ECO:0000256" key="5">
    <source>
        <dbReference type="ARBA" id="ARBA00012410"/>
    </source>
</evidence>
<dbReference type="SMART" id="SM00829">
    <property type="entry name" value="PKS_ER"/>
    <property type="match status" value="1"/>
</dbReference>
<comment type="similarity">
    <text evidence="2">Belongs to the NADP-dependent oxidoreductase L4BD family.</text>
</comment>
<evidence type="ECO:0000256" key="13">
    <source>
        <dbReference type="ARBA" id="ARBA00023002"/>
    </source>
</evidence>
<keyword evidence="11" id="KW-0521">NADP</keyword>
<dbReference type="SUPFAM" id="SSF51735">
    <property type="entry name" value="NAD(P)-binding Rossmann-fold domains"/>
    <property type="match status" value="1"/>
</dbReference>
<evidence type="ECO:0000256" key="1">
    <source>
        <dbReference type="ARBA" id="ARBA00004496"/>
    </source>
</evidence>
<keyword evidence="12" id="KW-0007">Acetylation</keyword>
<evidence type="ECO:0000256" key="32">
    <source>
        <dbReference type="ARBA" id="ARBA00049070"/>
    </source>
</evidence>
<dbReference type="Pfam" id="PF00107">
    <property type="entry name" value="ADH_zinc_N"/>
    <property type="match status" value="1"/>
</dbReference>
<evidence type="ECO:0000256" key="19">
    <source>
        <dbReference type="ARBA" id="ARBA00033119"/>
    </source>
</evidence>
<dbReference type="EMBL" id="JARGDH010000003">
    <property type="protein sequence ID" value="KAL0272574.1"/>
    <property type="molecule type" value="Genomic_DNA"/>
</dbReference>
<comment type="catalytic activity">
    <reaction evidence="33">
        <text>an n-alkanal + NADP(+) = an alk-2-enal + NADPH + H(+)</text>
        <dbReference type="Rhea" id="RHEA:13737"/>
        <dbReference type="ChEBI" id="CHEBI:12834"/>
        <dbReference type="ChEBI" id="CHEBI:13757"/>
        <dbReference type="ChEBI" id="CHEBI:15378"/>
        <dbReference type="ChEBI" id="CHEBI:57783"/>
        <dbReference type="ChEBI" id="CHEBI:58349"/>
        <dbReference type="EC" id="1.3.1.74"/>
    </reaction>
    <physiologicalReaction direction="right-to-left" evidence="33">
        <dbReference type="Rhea" id="RHEA:13739"/>
    </physiologicalReaction>
</comment>
<dbReference type="InterPro" id="IPR041694">
    <property type="entry name" value="ADH_N_2"/>
</dbReference>
<dbReference type="SUPFAM" id="SSF50129">
    <property type="entry name" value="GroES-like"/>
    <property type="match status" value="2"/>
</dbReference>
<dbReference type="InterPro" id="IPR036291">
    <property type="entry name" value="NAD(P)-bd_dom_sf"/>
</dbReference>
<comment type="catalytic activity">
    <reaction evidence="26">
        <text>nonan-2-one + NADP(+) = (3E)-nonen-2-one + NADPH + H(+)</text>
        <dbReference type="Rhea" id="RHEA:50616"/>
        <dbReference type="ChEBI" id="CHEBI:15378"/>
        <dbReference type="ChEBI" id="CHEBI:57783"/>
        <dbReference type="ChEBI" id="CHEBI:58349"/>
        <dbReference type="ChEBI" id="CHEBI:77927"/>
        <dbReference type="ChEBI" id="CHEBI:133457"/>
    </reaction>
    <physiologicalReaction direction="right-to-left" evidence="26">
        <dbReference type="Rhea" id="RHEA:50618"/>
    </physiologicalReaction>
</comment>
<keyword evidence="9" id="KW-0597">Phosphoprotein</keyword>
<evidence type="ECO:0000256" key="6">
    <source>
        <dbReference type="ARBA" id="ARBA00020651"/>
    </source>
</evidence>
<comment type="catalytic activity">
    <reaction evidence="34">
        <text>hexanal + NADP(+) = (E)-hex-2-enal + NADPH + H(+)</text>
        <dbReference type="Rhea" id="RHEA:50776"/>
        <dbReference type="ChEBI" id="CHEBI:15378"/>
        <dbReference type="ChEBI" id="CHEBI:28913"/>
        <dbReference type="ChEBI" id="CHEBI:57783"/>
        <dbReference type="ChEBI" id="CHEBI:58349"/>
        <dbReference type="ChEBI" id="CHEBI:88528"/>
    </reaction>
    <physiologicalReaction direction="right-to-left" evidence="34">
        <dbReference type="Rhea" id="RHEA:50778"/>
    </physiologicalReaction>
</comment>
<evidence type="ECO:0000256" key="25">
    <source>
        <dbReference type="ARBA" id="ARBA00047903"/>
    </source>
</evidence>
<comment type="catalytic activity">
    <reaction evidence="25">
        <text>dodecanal + NADP(+) = (2E)-dodecenal + NADPH + H(+)</text>
        <dbReference type="Rhea" id="RHEA:50784"/>
        <dbReference type="ChEBI" id="CHEBI:15378"/>
        <dbReference type="ChEBI" id="CHEBI:27836"/>
        <dbReference type="ChEBI" id="CHEBI:57783"/>
        <dbReference type="ChEBI" id="CHEBI:58349"/>
        <dbReference type="ChEBI" id="CHEBI:133741"/>
    </reaction>
    <physiologicalReaction direction="right-to-left" evidence="25">
        <dbReference type="Rhea" id="RHEA:50786"/>
    </physiologicalReaction>
</comment>
<evidence type="ECO:0000256" key="12">
    <source>
        <dbReference type="ARBA" id="ARBA00022990"/>
    </source>
</evidence>
<evidence type="ECO:0000256" key="21">
    <source>
        <dbReference type="ARBA" id="ARBA00047617"/>
    </source>
</evidence>
<dbReference type="EC" id="1.3.1.48" evidence="4"/>
<evidence type="ECO:0000256" key="9">
    <source>
        <dbReference type="ARBA" id="ARBA00022553"/>
    </source>
</evidence>
<dbReference type="FunFam" id="3.40.50.720:FF:000121">
    <property type="entry name" value="Prostaglandin reductase 2"/>
    <property type="match status" value="1"/>
</dbReference>
<evidence type="ECO:0000256" key="14">
    <source>
        <dbReference type="ARBA" id="ARBA00023098"/>
    </source>
</evidence>
<evidence type="ECO:0000256" key="4">
    <source>
        <dbReference type="ARBA" id="ARBA00011981"/>
    </source>
</evidence>
<reference evidence="36" key="1">
    <citation type="journal article" date="2024" name="Gigascience">
        <title>Chromosome-level genome of the poultry shaft louse Menopon gallinae provides insight into the host-switching and adaptive evolution of parasitic lice.</title>
        <authorList>
            <person name="Xu Y."/>
            <person name="Ma L."/>
            <person name="Liu S."/>
            <person name="Liang Y."/>
            <person name="Liu Q."/>
            <person name="He Z."/>
            <person name="Tian L."/>
            <person name="Duan Y."/>
            <person name="Cai W."/>
            <person name="Li H."/>
            <person name="Song F."/>
        </authorList>
    </citation>
    <scope>NUCLEOTIDE SEQUENCE</scope>
    <source>
        <strain evidence="36">Cailab_2023a</strain>
    </source>
</reference>
<keyword evidence="13" id="KW-0560">Oxidoreductase</keyword>
<evidence type="ECO:0000256" key="34">
    <source>
        <dbReference type="ARBA" id="ARBA00049368"/>
    </source>
</evidence>
<comment type="catalytic activity">
    <reaction evidence="30">
        <text>6-trans-leukotriene B4 + NADP(+) = 12-oxo-(5S)-hydroxy-(6E,8E,10E,14Z)-eicosatetraenoate + NADPH + H(+)</text>
        <dbReference type="Rhea" id="RHEA:51204"/>
        <dbReference type="ChEBI" id="CHEBI:15378"/>
        <dbReference type="ChEBI" id="CHEBI:57783"/>
        <dbReference type="ChEBI" id="CHEBI:58349"/>
        <dbReference type="ChEBI" id="CHEBI:90723"/>
        <dbReference type="ChEBI" id="CHEBI:133974"/>
    </reaction>
    <physiologicalReaction direction="left-to-right" evidence="30">
        <dbReference type="Rhea" id="RHEA:51205"/>
    </physiologicalReaction>
</comment>